<gene>
    <name evidence="2" type="ORF">V6N11_026853</name>
</gene>
<comment type="caution">
    <text evidence="2">The sequence shown here is derived from an EMBL/GenBank/DDBJ whole genome shotgun (WGS) entry which is preliminary data.</text>
</comment>
<sequence length="120" mass="12416">MISNLANNSTEGARLSIAKVVVVNDTLLEMPSFSGLSLSIGSDKLVFSFTIGSVMSPMKLHVFPAATGFVLLALVQLSYGQAMGSSPAPAPAPSSDGTAIDQGVAYFLLLLALAVTYLIH</sequence>
<reference evidence="2 3" key="1">
    <citation type="journal article" date="2024" name="G3 (Bethesda)">
        <title>Genome assembly of Hibiscus sabdariffa L. provides insights into metabolisms of medicinal natural products.</title>
        <authorList>
            <person name="Kim T."/>
        </authorList>
    </citation>
    <scope>NUCLEOTIDE SEQUENCE [LARGE SCALE GENOMIC DNA]</scope>
    <source>
        <strain evidence="2">TK-2024</strain>
        <tissue evidence="2">Old leaves</tissue>
    </source>
</reference>
<name>A0ABR2SXM5_9ROSI</name>
<keyword evidence="1" id="KW-0472">Membrane</keyword>
<evidence type="ECO:0000313" key="3">
    <source>
        <dbReference type="Proteomes" id="UP001396334"/>
    </source>
</evidence>
<keyword evidence="3" id="KW-1185">Reference proteome</keyword>
<protein>
    <submittedName>
        <fullName evidence="2">Uncharacterized protein</fullName>
    </submittedName>
</protein>
<keyword evidence="1" id="KW-0812">Transmembrane</keyword>
<accession>A0ABR2SXM5</accession>
<evidence type="ECO:0000313" key="2">
    <source>
        <dbReference type="EMBL" id="KAK9029751.1"/>
    </source>
</evidence>
<dbReference type="Proteomes" id="UP001396334">
    <property type="component" value="Unassembled WGS sequence"/>
</dbReference>
<feature type="transmembrane region" description="Helical" evidence="1">
    <location>
        <begin position="60"/>
        <end position="79"/>
    </location>
</feature>
<evidence type="ECO:0000256" key="1">
    <source>
        <dbReference type="SAM" id="Phobius"/>
    </source>
</evidence>
<keyword evidence="1" id="KW-1133">Transmembrane helix</keyword>
<dbReference type="InterPro" id="IPR009424">
    <property type="entry name" value="AGP16/20/22/41"/>
</dbReference>
<dbReference type="PANTHER" id="PTHR33374">
    <property type="entry name" value="ARABINOGALACTAN PROTEIN 20"/>
    <property type="match status" value="1"/>
</dbReference>
<dbReference type="Pfam" id="PF06376">
    <property type="entry name" value="AGP"/>
    <property type="match status" value="1"/>
</dbReference>
<dbReference type="EMBL" id="JBBPBN010000011">
    <property type="protein sequence ID" value="KAK9029751.1"/>
    <property type="molecule type" value="Genomic_DNA"/>
</dbReference>
<proteinExistence type="predicted"/>
<organism evidence="2 3">
    <name type="scientific">Hibiscus sabdariffa</name>
    <name type="common">roselle</name>
    <dbReference type="NCBI Taxonomy" id="183260"/>
    <lineage>
        <taxon>Eukaryota</taxon>
        <taxon>Viridiplantae</taxon>
        <taxon>Streptophyta</taxon>
        <taxon>Embryophyta</taxon>
        <taxon>Tracheophyta</taxon>
        <taxon>Spermatophyta</taxon>
        <taxon>Magnoliopsida</taxon>
        <taxon>eudicotyledons</taxon>
        <taxon>Gunneridae</taxon>
        <taxon>Pentapetalae</taxon>
        <taxon>rosids</taxon>
        <taxon>malvids</taxon>
        <taxon>Malvales</taxon>
        <taxon>Malvaceae</taxon>
        <taxon>Malvoideae</taxon>
        <taxon>Hibiscus</taxon>
    </lineage>
</organism>
<feature type="transmembrane region" description="Helical" evidence="1">
    <location>
        <begin position="99"/>
        <end position="119"/>
    </location>
</feature>